<dbReference type="Proteomes" id="UP000199501">
    <property type="component" value="Unassembled WGS sequence"/>
</dbReference>
<feature type="signal peptide" evidence="2">
    <location>
        <begin position="1"/>
        <end position="28"/>
    </location>
</feature>
<dbReference type="AlphaFoldDB" id="A0A1G6M8U6"/>
<dbReference type="GO" id="GO:0006508">
    <property type="term" value="P:proteolysis"/>
    <property type="evidence" value="ECO:0007669"/>
    <property type="project" value="InterPro"/>
</dbReference>
<dbReference type="PROSITE" id="PS00134">
    <property type="entry name" value="TRYPSIN_HIS"/>
    <property type="match status" value="1"/>
</dbReference>
<accession>A0A1G6M8U6</accession>
<dbReference type="InterPro" id="IPR009003">
    <property type="entry name" value="Peptidase_S1_PA"/>
</dbReference>
<protein>
    <submittedName>
        <fullName evidence="3">V8-like Glu-specific endopeptidase</fullName>
    </submittedName>
</protein>
<feature type="chain" id="PRO_5039661495" evidence="2">
    <location>
        <begin position="29"/>
        <end position="317"/>
    </location>
</feature>
<evidence type="ECO:0000313" key="3">
    <source>
        <dbReference type="EMBL" id="SDC51870.1"/>
    </source>
</evidence>
<name>A0A1G6M8U6_9PSEU</name>
<dbReference type="GO" id="GO:0004252">
    <property type="term" value="F:serine-type endopeptidase activity"/>
    <property type="evidence" value="ECO:0007669"/>
    <property type="project" value="InterPro"/>
</dbReference>
<dbReference type="OrthoDB" id="5121599at2"/>
<dbReference type="EMBL" id="FMZZ01000002">
    <property type="protein sequence ID" value="SDC51870.1"/>
    <property type="molecule type" value="Genomic_DNA"/>
</dbReference>
<dbReference type="InterPro" id="IPR018114">
    <property type="entry name" value="TRYPSIN_HIS"/>
</dbReference>
<gene>
    <name evidence="3" type="ORF">SAMN05216174_102427</name>
</gene>
<reference evidence="4" key="1">
    <citation type="submission" date="2016-10" db="EMBL/GenBank/DDBJ databases">
        <authorList>
            <person name="Varghese N."/>
            <person name="Submissions S."/>
        </authorList>
    </citation>
    <scope>NUCLEOTIDE SEQUENCE [LARGE SCALE GENOMIC DNA]</scope>
    <source>
        <strain evidence="4">IBRC-M 10403</strain>
    </source>
</reference>
<dbReference type="STRING" id="1271860.SAMN05216174_102427"/>
<evidence type="ECO:0000256" key="2">
    <source>
        <dbReference type="SAM" id="SignalP"/>
    </source>
</evidence>
<evidence type="ECO:0000256" key="1">
    <source>
        <dbReference type="ARBA" id="ARBA00022729"/>
    </source>
</evidence>
<keyword evidence="1 2" id="KW-0732">Signal</keyword>
<organism evidence="3 4">
    <name type="scientific">Actinokineospora iranica</name>
    <dbReference type="NCBI Taxonomy" id="1271860"/>
    <lineage>
        <taxon>Bacteria</taxon>
        <taxon>Bacillati</taxon>
        <taxon>Actinomycetota</taxon>
        <taxon>Actinomycetes</taxon>
        <taxon>Pseudonocardiales</taxon>
        <taxon>Pseudonocardiaceae</taxon>
        <taxon>Actinokineospora</taxon>
    </lineage>
</organism>
<evidence type="ECO:0000313" key="4">
    <source>
        <dbReference type="Proteomes" id="UP000199501"/>
    </source>
</evidence>
<dbReference type="Gene3D" id="2.40.10.10">
    <property type="entry name" value="Trypsin-like serine proteases"/>
    <property type="match status" value="2"/>
</dbReference>
<sequence>MKRKILAAGLALSAASVTMLAVVSPVGAAPAAVAMNEAKTAKVWSAEDMRAAVPVENLIGDKLGKISKAAERKLGTPTTVQPTAVDPLAFPDKGSEWTGGGAVTKTAGRIFFTLGDRKAACSGNAVTSANRSVVITAGHCVKHQGNWHTNWVFVPGYRDGAAPFGQWPAKKTLTVPQWENSSDMNFDIGAAVVDQVDGKSLTDVVGGQGIAFNQPKNQDMYAFGYPAVPSPPYNGEKLIYCSGKTSTDFFITRDHKITCGMKNGASGGPWFLKFDESTGLGVQASVNSFGYVFLPNALFGPYFGKEAQTLYDTAQAA</sequence>
<dbReference type="PANTHER" id="PTHR15462">
    <property type="entry name" value="SERINE PROTEASE"/>
    <property type="match status" value="1"/>
</dbReference>
<dbReference type="InterPro" id="IPR050966">
    <property type="entry name" value="Glutamyl_endopeptidase"/>
</dbReference>
<dbReference type="SUPFAM" id="SSF50494">
    <property type="entry name" value="Trypsin-like serine proteases"/>
    <property type="match status" value="1"/>
</dbReference>
<proteinExistence type="predicted"/>
<keyword evidence="4" id="KW-1185">Reference proteome</keyword>
<dbReference type="InterPro" id="IPR043504">
    <property type="entry name" value="Peptidase_S1_PA_chymotrypsin"/>
</dbReference>